<dbReference type="KEGG" id="aja:AJAP_28530"/>
<gene>
    <name evidence="4" type="ORF">AJAP_28530</name>
</gene>
<proteinExistence type="predicted"/>
<evidence type="ECO:0000256" key="2">
    <source>
        <dbReference type="ARBA" id="ARBA00022840"/>
    </source>
</evidence>
<dbReference type="EMBL" id="CP008953">
    <property type="protein sequence ID" value="AIG78544.1"/>
    <property type="molecule type" value="Genomic_DNA"/>
</dbReference>
<dbReference type="GO" id="GO:0004467">
    <property type="term" value="F:long-chain fatty acid-CoA ligase activity"/>
    <property type="evidence" value="ECO:0007669"/>
    <property type="project" value="TreeGrafter"/>
</dbReference>
<protein>
    <recommendedName>
        <fullName evidence="3">AMP-dependent synthetase/ligase domain-containing protein</fullName>
    </recommendedName>
</protein>
<reference evidence="4 5" key="1">
    <citation type="journal article" date="2014" name="J. Biotechnol.">
        <title>Complete genome sequence of the actinobacterium Amycolatopsis japonica MG417-CF17(T) (=DSM 44213T) producing (S,S)-N,N'-ethylenediaminedisuccinic acid.</title>
        <authorList>
            <person name="Stegmann E."/>
            <person name="Albersmeier A."/>
            <person name="Spohn M."/>
            <person name="Gert H."/>
            <person name="Weber T."/>
            <person name="Wohlleben W."/>
            <person name="Kalinowski J."/>
            <person name="Ruckert C."/>
        </authorList>
    </citation>
    <scope>NUCLEOTIDE SEQUENCE [LARGE SCALE GENOMIC DNA]</scope>
    <source>
        <strain evidence="5">MG417-CF17 (DSM 44213)</strain>
    </source>
</reference>
<dbReference type="CDD" id="cd05907">
    <property type="entry name" value="VL_LC_FACS_like"/>
    <property type="match status" value="1"/>
</dbReference>
<keyword evidence="2" id="KW-0067">ATP-binding</keyword>
<dbReference type="RefSeq" id="WP_038516858.1">
    <property type="nucleotide sequence ID" value="NZ_CP008953.1"/>
</dbReference>
<dbReference type="GO" id="GO:0016020">
    <property type="term" value="C:membrane"/>
    <property type="evidence" value="ECO:0007669"/>
    <property type="project" value="TreeGrafter"/>
</dbReference>
<dbReference type="eggNOG" id="COG1022">
    <property type="taxonomic scope" value="Bacteria"/>
</dbReference>
<keyword evidence="1" id="KW-0547">Nucleotide-binding</keyword>
<feature type="domain" description="AMP-dependent synthetase/ligase" evidence="3">
    <location>
        <begin position="11"/>
        <end position="374"/>
    </location>
</feature>
<dbReference type="InterPro" id="IPR042099">
    <property type="entry name" value="ANL_N_sf"/>
</dbReference>
<evidence type="ECO:0000313" key="5">
    <source>
        <dbReference type="Proteomes" id="UP000028492"/>
    </source>
</evidence>
<dbReference type="AlphaFoldDB" id="A0A075V1R5"/>
<dbReference type="InterPro" id="IPR020845">
    <property type="entry name" value="AMP-binding_CS"/>
</dbReference>
<dbReference type="Proteomes" id="UP000028492">
    <property type="component" value="Chromosome"/>
</dbReference>
<dbReference type="InterPro" id="IPR000873">
    <property type="entry name" value="AMP-dep_synth/lig_dom"/>
</dbReference>
<accession>A0A075V1R5</accession>
<evidence type="ECO:0000313" key="4">
    <source>
        <dbReference type="EMBL" id="AIG78544.1"/>
    </source>
</evidence>
<dbReference type="PANTHER" id="PTHR43272:SF33">
    <property type="entry name" value="AMP-BINDING DOMAIN-CONTAINING PROTEIN-RELATED"/>
    <property type="match status" value="1"/>
</dbReference>
<dbReference type="STRING" id="208439.AJAP_28530"/>
<dbReference type="Pfam" id="PF00501">
    <property type="entry name" value="AMP-binding"/>
    <property type="match status" value="1"/>
</dbReference>
<dbReference type="HOGENOM" id="CLU_000022_45_5_11"/>
<dbReference type="Pfam" id="PF23562">
    <property type="entry name" value="AMP-binding_C_3"/>
    <property type="match status" value="1"/>
</dbReference>
<evidence type="ECO:0000259" key="3">
    <source>
        <dbReference type="Pfam" id="PF00501"/>
    </source>
</evidence>
<organism evidence="4 5">
    <name type="scientific">Amycolatopsis japonica</name>
    <dbReference type="NCBI Taxonomy" id="208439"/>
    <lineage>
        <taxon>Bacteria</taxon>
        <taxon>Bacillati</taxon>
        <taxon>Actinomycetota</taxon>
        <taxon>Actinomycetes</taxon>
        <taxon>Pseudonocardiales</taxon>
        <taxon>Pseudonocardiaceae</taxon>
        <taxon>Amycolatopsis</taxon>
        <taxon>Amycolatopsis japonica group</taxon>
    </lineage>
</organism>
<dbReference type="GO" id="GO:0005524">
    <property type="term" value="F:ATP binding"/>
    <property type="evidence" value="ECO:0007669"/>
    <property type="project" value="UniProtKB-KW"/>
</dbReference>
<dbReference type="SUPFAM" id="SSF56801">
    <property type="entry name" value="Acetyl-CoA synthetase-like"/>
    <property type="match status" value="1"/>
</dbReference>
<keyword evidence="5" id="KW-1185">Reference proteome</keyword>
<evidence type="ECO:0000256" key="1">
    <source>
        <dbReference type="ARBA" id="ARBA00022741"/>
    </source>
</evidence>
<name>A0A075V1R5_9PSEU</name>
<sequence>MTEPLTFPEAFQHTVSVKPDAVSLRTLDDSPDLTWRAYGEAVRRIAGGLAALGVHRGQTVATMLTNRTEFHLSETAASHLGATTFSIYNTSSPEQIGYLLGHAGTRVVICERQFAGRISAAGGPVEHLLVVDDGDLDRLTPSPGFDFEASWRSVRPDDVLCLLYTSGTTGPPKGVEHTHRGALALARSFTSSFPMGDDDTEISYLPAAHAADRFLSHYFAMRYGVEVTPVADLRQLPAALAAVHPTTFAAVPRVWEKIKLGLEMRLQADPGLAAGFRAGEPRVLAAVRAQSGLDKLRWALSGAAAIPPDVYAFLELLGIPVSEAWGMSECGLGIGSPPAQARAGTIGAPLPGLETRLTEDGELLVRGPFLMKGYRNDPAKTAETIDPEGWLHTGDIVTVADDGHITIVDRKKELIINASGKNMSPTNIENAISSGSPLIGPMMVVGDNKPYNVALITLDPDVAAAFGEKLDLEPDPAVLVKDERIRHAVQDAVDTGNAKLSRVEQVKQFTLVPAFWEPGGDEITPTMKVRRKPIAQKYATEIAELYTRRADG</sequence>
<dbReference type="Gene3D" id="3.40.50.12780">
    <property type="entry name" value="N-terminal domain of ligase-like"/>
    <property type="match status" value="1"/>
</dbReference>
<dbReference type="PROSITE" id="PS00455">
    <property type="entry name" value="AMP_BINDING"/>
    <property type="match status" value="1"/>
</dbReference>
<dbReference type="PANTHER" id="PTHR43272">
    <property type="entry name" value="LONG-CHAIN-FATTY-ACID--COA LIGASE"/>
    <property type="match status" value="1"/>
</dbReference>